<evidence type="ECO:0000256" key="6">
    <source>
        <dbReference type="SAM" id="Phobius"/>
    </source>
</evidence>
<dbReference type="EMBL" id="JAKGAS010000001">
    <property type="protein sequence ID" value="MCF2947030.1"/>
    <property type="molecule type" value="Genomic_DNA"/>
</dbReference>
<dbReference type="RefSeq" id="WP_235310543.1">
    <property type="nucleotide sequence ID" value="NZ_JAKGAS010000001.1"/>
</dbReference>
<evidence type="ECO:0000256" key="2">
    <source>
        <dbReference type="ARBA" id="ARBA00022692"/>
    </source>
</evidence>
<keyword evidence="2 6" id="KW-0812">Transmembrane</keyword>
<sequence length="107" mass="12006">MKLKGLLLLIFVLMVLVIAGFVGSQNSHLVSVNYLINDFTTQIKMSYILAVSFSLGFLVCFILILAYLLKLKWRISSLERKNKKLSQASHSQKTLSSASNPQKTLTK</sequence>
<reference evidence="8 9" key="1">
    <citation type="submission" date="2022-01" db="EMBL/GenBank/DDBJ databases">
        <title>Paraglaciecola sp. G1-23.</title>
        <authorList>
            <person name="Jin M.S."/>
            <person name="Han D.M."/>
            <person name="Kim H.M."/>
            <person name="Jeon C.O."/>
        </authorList>
    </citation>
    <scope>NUCLEOTIDE SEQUENCE [LARGE SCALE GENOMIC DNA]</scope>
    <source>
        <strain evidence="8 9">G1-23</strain>
    </source>
</reference>
<evidence type="ECO:0000256" key="5">
    <source>
        <dbReference type="SAM" id="MobiDB-lite"/>
    </source>
</evidence>
<organism evidence="8 9">
    <name type="scientific">Paraglaciecola algarum</name>
    <dbReference type="NCBI Taxonomy" id="3050085"/>
    <lineage>
        <taxon>Bacteria</taxon>
        <taxon>Pseudomonadati</taxon>
        <taxon>Pseudomonadota</taxon>
        <taxon>Gammaproteobacteria</taxon>
        <taxon>Alteromonadales</taxon>
        <taxon>Alteromonadaceae</taxon>
        <taxon>Paraglaciecola</taxon>
    </lineage>
</organism>
<gene>
    <name evidence="8" type="ORF">L0668_02850</name>
</gene>
<dbReference type="InterPro" id="IPR010445">
    <property type="entry name" value="LapA_dom"/>
</dbReference>
<feature type="transmembrane region" description="Helical" evidence="6">
    <location>
        <begin position="47"/>
        <end position="69"/>
    </location>
</feature>
<feature type="domain" description="Lipopolysaccharide assembly protein A" evidence="7">
    <location>
        <begin position="25"/>
        <end position="87"/>
    </location>
</feature>
<evidence type="ECO:0000256" key="1">
    <source>
        <dbReference type="ARBA" id="ARBA00022475"/>
    </source>
</evidence>
<accession>A0ABS9D286</accession>
<feature type="compositionally biased region" description="Polar residues" evidence="5">
    <location>
        <begin position="85"/>
        <end position="107"/>
    </location>
</feature>
<dbReference type="Proteomes" id="UP001521137">
    <property type="component" value="Unassembled WGS sequence"/>
</dbReference>
<evidence type="ECO:0000313" key="9">
    <source>
        <dbReference type="Proteomes" id="UP001521137"/>
    </source>
</evidence>
<name>A0ABS9D286_9ALTE</name>
<keyword evidence="1" id="KW-1003">Cell membrane</keyword>
<evidence type="ECO:0000259" key="7">
    <source>
        <dbReference type="Pfam" id="PF06305"/>
    </source>
</evidence>
<evidence type="ECO:0000256" key="3">
    <source>
        <dbReference type="ARBA" id="ARBA00022989"/>
    </source>
</evidence>
<keyword evidence="4 6" id="KW-0472">Membrane</keyword>
<proteinExistence type="predicted"/>
<protein>
    <submittedName>
        <fullName evidence="8">LapA family protein</fullName>
    </submittedName>
</protein>
<keyword evidence="3 6" id="KW-1133">Transmembrane helix</keyword>
<evidence type="ECO:0000313" key="8">
    <source>
        <dbReference type="EMBL" id="MCF2947030.1"/>
    </source>
</evidence>
<feature type="region of interest" description="Disordered" evidence="5">
    <location>
        <begin position="84"/>
        <end position="107"/>
    </location>
</feature>
<comment type="caution">
    <text evidence="8">The sequence shown here is derived from an EMBL/GenBank/DDBJ whole genome shotgun (WGS) entry which is preliminary data.</text>
</comment>
<dbReference type="Pfam" id="PF06305">
    <property type="entry name" value="LapA_dom"/>
    <property type="match status" value="1"/>
</dbReference>
<keyword evidence="9" id="KW-1185">Reference proteome</keyword>
<evidence type="ECO:0000256" key="4">
    <source>
        <dbReference type="ARBA" id="ARBA00023136"/>
    </source>
</evidence>